<dbReference type="Proteomes" id="UP000017836">
    <property type="component" value="Unassembled WGS sequence"/>
</dbReference>
<gene>
    <name evidence="2" type="ORF">AMTR_s00134p00018820</name>
</gene>
<evidence type="ECO:0000256" key="1">
    <source>
        <dbReference type="SAM" id="MobiDB-lite"/>
    </source>
</evidence>
<dbReference type="EMBL" id="KI394460">
    <property type="protein sequence ID" value="ERN02948.1"/>
    <property type="molecule type" value="Genomic_DNA"/>
</dbReference>
<dbReference type="HOGENOM" id="CLU_2761193_0_0_1"/>
<dbReference type="Gramene" id="ERN02948">
    <property type="protein sequence ID" value="ERN02948"/>
    <property type="gene ID" value="AMTR_s00134p00018820"/>
</dbReference>
<feature type="region of interest" description="Disordered" evidence="1">
    <location>
        <begin position="41"/>
        <end position="70"/>
    </location>
</feature>
<name>W1P4U7_AMBTC</name>
<evidence type="ECO:0000313" key="2">
    <source>
        <dbReference type="EMBL" id="ERN02948.1"/>
    </source>
</evidence>
<sequence length="70" mass="7032">MGASHASIVSSIRESLSSMASPIGTSLPTVALALEEDPMDTLVSSPSCSPPSDTPQASIMAKGMAPLTKS</sequence>
<proteinExistence type="predicted"/>
<keyword evidence="3" id="KW-1185">Reference proteome</keyword>
<protein>
    <submittedName>
        <fullName evidence="2">Uncharacterized protein</fullName>
    </submittedName>
</protein>
<reference evidence="3" key="1">
    <citation type="journal article" date="2013" name="Science">
        <title>The Amborella genome and the evolution of flowering plants.</title>
        <authorList>
            <consortium name="Amborella Genome Project"/>
        </authorList>
    </citation>
    <scope>NUCLEOTIDE SEQUENCE [LARGE SCALE GENOMIC DNA]</scope>
</reference>
<dbReference type="AlphaFoldDB" id="W1P4U7"/>
<organism evidence="2 3">
    <name type="scientific">Amborella trichopoda</name>
    <dbReference type="NCBI Taxonomy" id="13333"/>
    <lineage>
        <taxon>Eukaryota</taxon>
        <taxon>Viridiplantae</taxon>
        <taxon>Streptophyta</taxon>
        <taxon>Embryophyta</taxon>
        <taxon>Tracheophyta</taxon>
        <taxon>Spermatophyta</taxon>
        <taxon>Magnoliopsida</taxon>
        <taxon>Amborellales</taxon>
        <taxon>Amborellaceae</taxon>
        <taxon>Amborella</taxon>
    </lineage>
</organism>
<evidence type="ECO:0000313" key="3">
    <source>
        <dbReference type="Proteomes" id="UP000017836"/>
    </source>
</evidence>
<accession>W1P4U7</accession>